<evidence type="ECO:0000256" key="6">
    <source>
        <dbReference type="ARBA" id="ARBA00023136"/>
    </source>
</evidence>
<protein>
    <submittedName>
        <fullName evidence="9">Predicted arabinose efflux permease, MFS family</fullName>
    </submittedName>
</protein>
<evidence type="ECO:0000256" key="1">
    <source>
        <dbReference type="ARBA" id="ARBA00004651"/>
    </source>
</evidence>
<dbReference type="PROSITE" id="PS00216">
    <property type="entry name" value="SUGAR_TRANSPORT_1"/>
    <property type="match status" value="1"/>
</dbReference>
<dbReference type="PROSITE" id="PS00217">
    <property type="entry name" value="SUGAR_TRANSPORT_2"/>
    <property type="match status" value="1"/>
</dbReference>
<dbReference type="CDD" id="cd17369">
    <property type="entry name" value="MFS_ShiA_like"/>
    <property type="match status" value="1"/>
</dbReference>
<dbReference type="RefSeq" id="WP_093261238.1">
    <property type="nucleotide sequence ID" value="NZ_FNOK01000003.1"/>
</dbReference>
<evidence type="ECO:0000313" key="9">
    <source>
        <dbReference type="EMBL" id="SDW41381.1"/>
    </source>
</evidence>
<dbReference type="Gene3D" id="1.20.1250.20">
    <property type="entry name" value="MFS general substrate transporter like domains"/>
    <property type="match status" value="2"/>
</dbReference>
<proteinExistence type="predicted"/>
<feature type="transmembrane region" description="Helical" evidence="7">
    <location>
        <begin position="21"/>
        <end position="48"/>
    </location>
</feature>
<keyword evidence="4 7" id="KW-0812">Transmembrane</keyword>
<dbReference type="InterPro" id="IPR005829">
    <property type="entry name" value="Sugar_transporter_CS"/>
</dbReference>
<feature type="transmembrane region" description="Helical" evidence="7">
    <location>
        <begin position="339"/>
        <end position="358"/>
    </location>
</feature>
<feature type="transmembrane region" description="Helical" evidence="7">
    <location>
        <begin position="127"/>
        <end position="145"/>
    </location>
</feature>
<feature type="transmembrane region" description="Helical" evidence="7">
    <location>
        <begin position="90"/>
        <end position="121"/>
    </location>
</feature>
<dbReference type="GO" id="GO:0005886">
    <property type="term" value="C:plasma membrane"/>
    <property type="evidence" value="ECO:0007669"/>
    <property type="project" value="UniProtKB-SubCell"/>
</dbReference>
<dbReference type="Proteomes" id="UP000199529">
    <property type="component" value="Unassembled WGS sequence"/>
</dbReference>
<comment type="subcellular location">
    <subcellularLocation>
        <location evidence="1">Cell membrane</location>
        <topology evidence="1">Multi-pass membrane protein</topology>
    </subcellularLocation>
</comment>
<evidence type="ECO:0000256" key="3">
    <source>
        <dbReference type="ARBA" id="ARBA00022475"/>
    </source>
</evidence>
<dbReference type="PANTHER" id="PTHR43045:SF1">
    <property type="entry name" value="SHIKIMATE TRANSPORTER"/>
    <property type="match status" value="1"/>
</dbReference>
<dbReference type="EMBL" id="FNOK01000003">
    <property type="protein sequence ID" value="SDW41381.1"/>
    <property type="molecule type" value="Genomic_DNA"/>
</dbReference>
<evidence type="ECO:0000259" key="8">
    <source>
        <dbReference type="PROSITE" id="PS50850"/>
    </source>
</evidence>
<evidence type="ECO:0000256" key="4">
    <source>
        <dbReference type="ARBA" id="ARBA00022692"/>
    </source>
</evidence>
<keyword evidence="10" id="KW-1185">Reference proteome</keyword>
<dbReference type="PANTHER" id="PTHR43045">
    <property type="entry name" value="SHIKIMATE TRANSPORTER"/>
    <property type="match status" value="1"/>
</dbReference>
<feature type="transmembrane region" description="Helical" evidence="7">
    <location>
        <begin position="54"/>
        <end position="78"/>
    </location>
</feature>
<reference evidence="10" key="1">
    <citation type="submission" date="2016-10" db="EMBL/GenBank/DDBJ databases">
        <authorList>
            <person name="Varghese N."/>
            <person name="Submissions S."/>
        </authorList>
    </citation>
    <scope>NUCLEOTIDE SEQUENCE [LARGE SCALE GENOMIC DNA]</scope>
    <source>
        <strain evidence="10">CGMCC 4.3530</strain>
    </source>
</reference>
<dbReference type="AlphaFoldDB" id="A0A1H2TBU5"/>
<dbReference type="InterPro" id="IPR036259">
    <property type="entry name" value="MFS_trans_sf"/>
</dbReference>
<gene>
    <name evidence="9" type="ORF">SAMN05216215_100353</name>
</gene>
<dbReference type="InterPro" id="IPR020846">
    <property type="entry name" value="MFS_dom"/>
</dbReference>
<dbReference type="InterPro" id="IPR005828">
    <property type="entry name" value="MFS_sugar_transport-like"/>
</dbReference>
<keyword evidence="5 7" id="KW-1133">Transmembrane helix</keyword>
<name>A0A1H2TBU5_9PSEU</name>
<evidence type="ECO:0000256" key="7">
    <source>
        <dbReference type="SAM" id="Phobius"/>
    </source>
</evidence>
<evidence type="ECO:0000313" key="10">
    <source>
        <dbReference type="Proteomes" id="UP000199529"/>
    </source>
</evidence>
<dbReference type="SUPFAM" id="SSF103473">
    <property type="entry name" value="MFS general substrate transporter"/>
    <property type="match status" value="1"/>
</dbReference>
<dbReference type="Pfam" id="PF00083">
    <property type="entry name" value="Sugar_tr"/>
    <property type="match status" value="1"/>
</dbReference>
<feature type="transmembrane region" description="Helical" evidence="7">
    <location>
        <begin position="249"/>
        <end position="271"/>
    </location>
</feature>
<feature type="transmembrane region" description="Helical" evidence="7">
    <location>
        <begin position="315"/>
        <end position="333"/>
    </location>
</feature>
<sequence>MTASDPTTHANRTPKKLMIAALIASSIEWYDFFIYATAAALVFGHLFFPGASPLIGVLLSFATFWAGFIARPVGGLIFGHLGDKIGRKPAVVTCLIMMGTATFLIGVLPGAASIGVFAPILLVTLRFLQGIAVGGQWGGIVLLLTENAGRGRRGMAGTFGQMGVPFGVILGNITFLAVGAALSPEAFQAWGWRIPFLASAVLAPVVLYIQMKIEDTPVFQELKERKEKADAEVVKAPLMEVLRSSKRTVLLGAGLLFATNSIFYISISGLLDYGTRELGMPRQSLLAVTLVSSAVGIVVIFVSGALSDRWGRRPLIVAGAVLLAVWAFPFFWLVDTASIAGVAIAATVGSIGSSLTYGPLAAYLSELFAPRVRYSGASLAYQLAAILVSGGTPFIMTALLAATGSSASVSVYLLLMGLCTLGSVLLLRETNKAGSAEPQHAREAVAEA</sequence>
<accession>A0A1H2TBU5</accession>
<evidence type="ECO:0000256" key="2">
    <source>
        <dbReference type="ARBA" id="ARBA00022448"/>
    </source>
</evidence>
<feature type="domain" description="Major facilitator superfamily (MFS) profile" evidence="8">
    <location>
        <begin position="17"/>
        <end position="434"/>
    </location>
</feature>
<feature type="transmembrane region" description="Helical" evidence="7">
    <location>
        <begin position="379"/>
        <end position="403"/>
    </location>
</feature>
<feature type="transmembrane region" description="Helical" evidence="7">
    <location>
        <begin position="283"/>
        <end position="303"/>
    </location>
</feature>
<dbReference type="GO" id="GO:0022857">
    <property type="term" value="F:transmembrane transporter activity"/>
    <property type="evidence" value="ECO:0007669"/>
    <property type="project" value="InterPro"/>
</dbReference>
<evidence type="ECO:0000256" key="5">
    <source>
        <dbReference type="ARBA" id="ARBA00022989"/>
    </source>
</evidence>
<dbReference type="OrthoDB" id="9066401at2"/>
<feature type="transmembrane region" description="Helical" evidence="7">
    <location>
        <begin position="166"/>
        <end position="184"/>
    </location>
</feature>
<organism evidence="9 10">
    <name type="scientific">Saccharopolyspora shandongensis</name>
    <dbReference type="NCBI Taxonomy" id="418495"/>
    <lineage>
        <taxon>Bacteria</taxon>
        <taxon>Bacillati</taxon>
        <taxon>Actinomycetota</taxon>
        <taxon>Actinomycetes</taxon>
        <taxon>Pseudonocardiales</taxon>
        <taxon>Pseudonocardiaceae</taxon>
        <taxon>Saccharopolyspora</taxon>
    </lineage>
</organism>
<keyword evidence="2" id="KW-0813">Transport</keyword>
<feature type="transmembrane region" description="Helical" evidence="7">
    <location>
        <begin position="190"/>
        <end position="209"/>
    </location>
</feature>
<dbReference type="STRING" id="418495.SAMN05216215_100353"/>
<dbReference type="PROSITE" id="PS50850">
    <property type="entry name" value="MFS"/>
    <property type="match status" value="1"/>
</dbReference>
<keyword evidence="6 7" id="KW-0472">Membrane</keyword>
<keyword evidence="3" id="KW-1003">Cell membrane</keyword>
<feature type="transmembrane region" description="Helical" evidence="7">
    <location>
        <begin position="409"/>
        <end position="427"/>
    </location>
</feature>